<evidence type="ECO:0000313" key="1">
    <source>
        <dbReference type="EMBL" id="ODA32389.1"/>
    </source>
</evidence>
<dbReference type="Gene3D" id="1.10.10.10">
    <property type="entry name" value="Winged helix-like DNA-binding domain superfamily/Winged helix DNA-binding domain"/>
    <property type="match status" value="1"/>
</dbReference>
<evidence type="ECO:0000313" key="2">
    <source>
        <dbReference type="Proteomes" id="UP000094936"/>
    </source>
</evidence>
<proteinExistence type="predicted"/>
<dbReference type="OrthoDB" id="155998at2"/>
<accession>A0A1C3EGQ4</accession>
<dbReference type="EMBL" id="LYBM01000023">
    <property type="protein sequence ID" value="ODA32389.1"/>
    <property type="molecule type" value="Genomic_DNA"/>
</dbReference>
<dbReference type="SUPFAM" id="SSF46785">
    <property type="entry name" value="Winged helix' DNA-binding domain"/>
    <property type="match status" value="1"/>
</dbReference>
<dbReference type="InterPro" id="IPR036388">
    <property type="entry name" value="WH-like_DNA-bd_sf"/>
</dbReference>
<dbReference type="RefSeq" id="WP_068902959.1">
    <property type="nucleotide sequence ID" value="NZ_JBHUIF010000006.1"/>
</dbReference>
<protein>
    <submittedName>
        <fullName evidence="1">Transcriptional regulator</fullName>
    </submittedName>
</protein>
<dbReference type="Pfam" id="PF13412">
    <property type="entry name" value="HTH_24"/>
    <property type="match status" value="1"/>
</dbReference>
<reference evidence="1 2" key="1">
    <citation type="submission" date="2016-05" db="EMBL/GenBank/DDBJ databases">
        <title>Genomic Taxonomy of the Vibrionaceae.</title>
        <authorList>
            <person name="Gomez-Gil B."/>
            <person name="Enciso-Ibarra J."/>
        </authorList>
    </citation>
    <scope>NUCLEOTIDE SEQUENCE [LARGE SCALE GENOMIC DNA]</scope>
    <source>
        <strain evidence="1 2">CAIM 1920</strain>
    </source>
</reference>
<dbReference type="PANTHER" id="PTHR30363">
    <property type="entry name" value="HTH-TYPE TRANSCRIPTIONAL REGULATOR SRLR-RELATED"/>
    <property type="match status" value="1"/>
</dbReference>
<organism evidence="1 2">
    <name type="scientific">Veronia pacifica</name>
    <dbReference type="NCBI Taxonomy" id="1080227"/>
    <lineage>
        <taxon>Bacteria</taxon>
        <taxon>Pseudomonadati</taxon>
        <taxon>Pseudomonadota</taxon>
        <taxon>Gammaproteobacteria</taxon>
        <taxon>Vibrionales</taxon>
        <taxon>Vibrionaceae</taxon>
        <taxon>Veronia</taxon>
    </lineage>
</organism>
<dbReference type="PANTHER" id="PTHR30363:SF28">
    <property type="entry name" value="TRANSCRIPTIONAL REGULATORY PROTEIN-RELATED"/>
    <property type="match status" value="1"/>
</dbReference>
<comment type="caution">
    <text evidence="1">The sequence shown here is derived from an EMBL/GenBank/DDBJ whole genome shotgun (WGS) entry which is preliminary data.</text>
</comment>
<keyword evidence="2" id="KW-1185">Reference proteome</keyword>
<dbReference type="Proteomes" id="UP000094936">
    <property type="component" value="Unassembled WGS sequence"/>
</dbReference>
<gene>
    <name evidence="1" type="ORF">A8L45_13035</name>
</gene>
<dbReference type="STRING" id="1080227.A8L45_13035"/>
<dbReference type="InterPro" id="IPR036390">
    <property type="entry name" value="WH_DNA-bd_sf"/>
</dbReference>
<name>A0A1C3EGQ4_9GAMM</name>
<dbReference type="AlphaFoldDB" id="A0A1C3EGQ4"/>
<sequence length="206" mass="23573">MKTVEKILHSIKRQGALSTKTLADECGITTMGIRQHLQAMKEDGLVDFDDIRAKVGRPARQWSLTEKGHKHFSDSHNELAVSLMESVRNVFGDEGVERVIRQREQKTLTQYRDAIKDCLNLQAKLETLAYLRDSEGYMAELKQEGDSFILIENHCPICFAASKCPALCQSEKNIFQTLLSDDYQVVREEHIIKGQRRCTYRVSSRP</sequence>
<dbReference type="InterPro" id="IPR050313">
    <property type="entry name" value="Carb_Metab_HTH_regulators"/>
</dbReference>